<evidence type="ECO:0000313" key="3">
    <source>
        <dbReference type="Proteomes" id="UP000253426"/>
    </source>
</evidence>
<dbReference type="EMBL" id="QNRR01000014">
    <property type="protein sequence ID" value="RBP37324.1"/>
    <property type="molecule type" value="Genomic_DNA"/>
</dbReference>
<dbReference type="OrthoDB" id="174507at2"/>
<feature type="region of interest" description="Disordered" evidence="1">
    <location>
        <begin position="1"/>
        <end position="52"/>
    </location>
</feature>
<feature type="compositionally biased region" description="Basic and acidic residues" evidence="1">
    <location>
        <begin position="10"/>
        <end position="46"/>
    </location>
</feature>
<dbReference type="Proteomes" id="UP000253426">
    <property type="component" value="Unassembled WGS sequence"/>
</dbReference>
<protein>
    <recommendedName>
        <fullName evidence="4">Concanavalin A-like lectin/glucanase superfamily protein</fullName>
    </recommendedName>
</protein>
<name>A0A366H8G4_9BACT</name>
<gene>
    <name evidence="2" type="ORF">DES53_11462</name>
</gene>
<reference evidence="2 3" key="1">
    <citation type="submission" date="2018-06" db="EMBL/GenBank/DDBJ databases">
        <title>Genomic Encyclopedia of Type Strains, Phase IV (KMG-IV): sequencing the most valuable type-strain genomes for metagenomic binning, comparative biology and taxonomic classification.</title>
        <authorList>
            <person name="Goeker M."/>
        </authorList>
    </citation>
    <scope>NUCLEOTIDE SEQUENCE [LARGE SCALE GENOMIC DNA]</scope>
    <source>
        <strain evidence="2 3">DSM 25532</strain>
    </source>
</reference>
<organism evidence="2 3">
    <name type="scientific">Roseimicrobium gellanilyticum</name>
    <dbReference type="NCBI Taxonomy" id="748857"/>
    <lineage>
        <taxon>Bacteria</taxon>
        <taxon>Pseudomonadati</taxon>
        <taxon>Verrucomicrobiota</taxon>
        <taxon>Verrucomicrobiia</taxon>
        <taxon>Verrucomicrobiales</taxon>
        <taxon>Verrucomicrobiaceae</taxon>
        <taxon>Roseimicrobium</taxon>
    </lineage>
</organism>
<evidence type="ECO:0000313" key="2">
    <source>
        <dbReference type="EMBL" id="RBP37324.1"/>
    </source>
</evidence>
<dbReference type="SUPFAM" id="SSF49899">
    <property type="entry name" value="Concanavalin A-like lectins/glucanases"/>
    <property type="match status" value="1"/>
</dbReference>
<accession>A0A366H8G4</accession>
<comment type="caution">
    <text evidence="2">The sequence shown here is derived from an EMBL/GenBank/DDBJ whole genome shotgun (WGS) entry which is preliminary data.</text>
</comment>
<proteinExistence type="predicted"/>
<evidence type="ECO:0008006" key="4">
    <source>
        <dbReference type="Google" id="ProtNLM"/>
    </source>
</evidence>
<dbReference type="AlphaFoldDB" id="A0A366H8G4"/>
<keyword evidence="3" id="KW-1185">Reference proteome</keyword>
<evidence type="ECO:0000256" key="1">
    <source>
        <dbReference type="SAM" id="MobiDB-lite"/>
    </source>
</evidence>
<dbReference type="Gene3D" id="2.60.120.200">
    <property type="match status" value="1"/>
</dbReference>
<dbReference type="InterPro" id="IPR013320">
    <property type="entry name" value="ConA-like_dom_sf"/>
</dbReference>
<sequence>MASLSLLPSCDKDGDDGKETKSKSSKEKSSSKDKSKSKSDKSHPPDDNPTETSQAIEAFTGAHTRLVWAKASQPHEGDTFAQSDKLLLMGIDTRDGKGERAILSKPANYSRPLLSTTGEVILYTDKNTVRKGGKKHYHPVIYRTDWKGSAPVKLAEGYAVDCWKDPASGTEYVFAVSNLKATKGLSLEGDKLIRFPLEDPSKVEVMYDDTPITPDNVQFSRDGTRASGQFPWPHSGVLILQGGKYTAKKITTGCWSGLAPDNSGVGWTFDGEHRKVAMAAEDGSKNWYINLSEAAGMKGSELYHPRWSNHARYIVITGPYAKKKGEDGSVINKGGGSAEIYLGRMSETADKMEAWLQICHDNRGDAYPDAWIANADSANLKGYTIPTATQSGASVIASSWPASKEGLLFFWKDRTTLNAFATRDGAKHESVLAGRDAARYGRMGELLLDGGSYEAEPEFVKAAVTHLRTQPAATFEALVLPGQYEGTAANAPLTTIFNGADFTVGEDTGHLVLVRGATAWRSKTALPAVPYHLAVTRSAEGFAAQVNGEPLELDSLPGGGAKPGPETLTFGGGWNGGLLQVALYDRILTDEEIASNAHAAQARVSTFPSAPQRVKLSGKLTESSPMPTPEGISPYTGALVAHLYEVEKIHQGTLETKTVLVKHWAMLGEKVVQGFPREVGKTYELLIEREVDHTQLKGERVIDDTTAFDQEAWFDVASPRVAP</sequence>